<dbReference type="AlphaFoldDB" id="A0A7W7RNB0"/>
<proteinExistence type="predicted"/>
<name>A0A7W7RNB0_9ACTN</name>
<dbReference type="RefSeq" id="WP_184584929.1">
    <property type="nucleotide sequence ID" value="NZ_JACHJT010000002.1"/>
</dbReference>
<protein>
    <submittedName>
        <fullName evidence="1">Uncharacterized protein</fullName>
    </submittedName>
</protein>
<sequence>MTEAYADPASTVPHRSGGLPGIIAGLFNSVGLGALGARPGFTGAPIGRHPGTPGADLAAEVAALP</sequence>
<evidence type="ECO:0000313" key="2">
    <source>
        <dbReference type="Proteomes" id="UP000523007"/>
    </source>
</evidence>
<accession>A0A7W7RNB0</accession>
<organism evidence="1 2">
    <name type="scientific">Lipingzhangella halophila</name>
    <dbReference type="NCBI Taxonomy" id="1783352"/>
    <lineage>
        <taxon>Bacteria</taxon>
        <taxon>Bacillati</taxon>
        <taxon>Actinomycetota</taxon>
        <taxon>Actinomycetes</taxon>
        <taxon>Streptosporangiales</taxon>
        <taxon>Nocardiopsidaceae</taxon>
        <taxon>Lipingzhangella</taxon>
    </lineage>
</organism>
<evidence type="ECO:0000313" key="1">
    <source>
        <dbReference type="EMBL" id="MBB4935165.1"/>
    </source>
</evidence>
<gene>
    <name evidence="1" type="ORF">F4561_006059</name>
</gene>
<reference evidence="1 2" key="1">
    <citation type="submission" date="2020-08" db="EMBL/GenBank/DDBJ databases">
        <title>Sequencing the genomes of 1000 actinobacteria strains.</title>
        <authorList>
            <person name="Klenk H.-P."/>
        </authorList>
    </citation>
    <scope>NUCLEOTIDE SEQUENCE [LARGE SCALE GENOMIC DNA]</scope>
    <source>
        <strain evidence="1 2">DSM 102030</strain>
    </source>
</reference>
<dbReference type="EMBL" id="JACHJT010000002">
    <property type="protein sequence ID" value="MBB4935165.1"/>
    <property type="molecule type" value="Genomic_DNA"/>
</dbReference>
<dbReference type="Proteomes" id="UP000523007">
    <property type="component" value="Unassembled WGS sequence"/>
</dbReference>
<comment type="caution">
    <text evidence="1">The sequence shown here is derived from an EMBL/GenBank/DDBJ whole genome shotgun (WGS) entry which is preliminary data.</text>
</comment>
<keyword evidence="2" id="KW-1185">Reference proteome</keyword>